<dbReference type="GO" id="GO:0046872">
    <property type="term" value="F:metal ion binding"/>
    <property type="evidence" value="ECO:0007669"/>
    <property type="project" value="UniProtKB-KW"/>
</dbReference>
<keyword evidence="3 9" id="KW-0436">Ligase</keyword>
<dbReference type="GO" id="GO:0004019">
    <property type="term" value="F:adenylosuccinate synthase activity"/>
    <property type="evidence" value="ECO:0007669"/>
    <property type="project" value="UniProtKB-EC"/>
</dbReference>
<organism evidence="9 10">
    <name type="scientific">Candidatus Roizmanbacteria bacterium CG_4_10_14_0_8_um_filter_33_9</name>
    <dbReference type="NCBI Taxonomy" id="1974826"/>
    <lineage>
        <taxon>Bacteria</taxon>
        <taxon>Candidatus Roizmaniibacteriota</taxon>
    </lineage>
</organism>
<comment type="cofactor">
    <cofactor evidence="1">
        <name>Mg(2+)</name>
        <dbReference type="ChEBI" id="CHEBI:18420"/>
    </cofactor>
</comment>
<dbReference type="GO" id="GO:0046040">
    <property type="term" value="P:IMP metabolic process"/>
    <property type="evidence" value="ECO:0007669"/>
    <property type="project" value="TreeGrafter"/>
</dbReference>
<dbReference type="EC" id="6.3.4.4" evidence="9"/>
<gene>
    <name evidence="9" type="ORF">COY87_05175</name>
</gene>
<comment type="caution">
    <text evidence="9">The sequence shown here is derived from an EMBL/GenBank/DDBJ whole genome shotgun (WGS) entry which is preliminary data.</text>
</comment>
<keyword evidence="6" id="KW-0658">Purine biosynthesis</keyword>
<evidence type="ECO:0000256" key="3">
    <source>
        <dbReference type="ARBA" id="ARBA00022598"/>
    </source>
</evidence>
<dbReference type="AlphaFoldDB" id="A0A2M7QH31"/>
<comment type="subunit">
    <text evidence="2">Homodimer.</text>
</comment>
<evidence type="ECO:0000256" key="1">
    <source>
        <dbReference type="ARBA" id="ARBA00001946"/>
    </source>
</evidence>
<feature type="non-terminal residue" evidence="9">
    <location>
        <position position="1"/>
    </location>
</feature>
<keyword evidence="4" id="KW-0479">Metal-binding</keyword>
<dbReference type="InterPro" id="IPR001114">
    <property type="entry name" value="Adenylosuccinate_synthetase"/>
</dbReference>
<dbReference type="PANTHER" id="PTHR11846">
    <property type="entry name" value="ADENYLOSUCCINATE SYNTHETASE"/>
    <property type="match status" value="1"/>
</dbReference>
<dbReference type="Gene3D" id="3.90.170.10">
    <property type="entry name" value="Adenylosuccinate Synthetase, subunit A, domain 3"/>
    <property type="match status" value="1"/>
</dbReference>
<evidence type="ECO:0000256" key="4">
    <source>
        <dbReference type="ARBA" id="ARBA00022723"/>
    </source>
</evidence>
<dbReference type="InterPro" id="IPR042111">
    <property type="entry name" value="Adenylosuccinate_synth_dom3"/>
</dbReference>
<evidence type="ECO:0000256" key="5">
    <source>
        <dbReference type="ARBA" id="ARBA00022741"/>
    </source>
</evidence>
<name>A0A2M7QH31_9BACT</name>
<dbReference type="PANTHER" id="PTHR11846:SF0">
    <property type="entry name" value="ADENYLOSUCCINATE SYNTHETASE"/>
    <property type="match status" value="1"/>
</dbReference>
<evidence type="ECO:0000256" key="7">
    <source>
        <dbReference type="ARBA" id="ARBA00022842"/>
    </source>
</evidence>
<dbReference type="Pfam" id="PF00709">
    <property type="entry name" value="Adenylsucc_synt"/>
    <property type="match status" value="1"/>
</dbReference>
<dbReference type="GO" id="GO:0044208">
    <property type="term" value="P:'de novo' AMP biosynthetic process"/>
    <property type="evidence" value="ECO:0007669"/>
    <property type="project" value="TreeGrafter"/>
</dbReference>
<dbReference type="HAMAP" id="MF_00011">
    <property type="entry name" value="Adenylosucc_synth"/>
    <property type="match status" value="1"/>
</dbReference>
<keyword evidence="5" id="KW-0547">Nucleotide-binding</keyword>
<dbReference type="EMBL" id="PFLI01000179">
    <property type="protein sequence ID" value="PIY71634.1"/>
    <property type="molecule type" value="Genomic_DNA"/>
</dbReference>
<evidence type="ECO:0000256" key="2">
    <source>
        <dbReference type="ARBA" id="ARBA00011738"/>
    </source>
</evidence>
<evidence type="ECO:0000256" key="8">
    <source>
        <dbReference type="ARBA" id="ARBA00023134"/>
    </source>
</evidence>
<reference evidence="10" key="1">
    <citation type="submission" date="2017-09" db="EMBL/GenBank/DDBJ databases">
        <title>Depth-based differentiation of microbial function through sediment-hosted aquifers and enrichment of novel symbionts in the deep terrestrial subsurface.</title>
        <authorList>
            <person name="Probst A.J."/>
            <person name="Ladd B."/>
            <person name="Jarett J.K."/>
            <person name="Geller-Mcgrath D.E."/>
            <person name="Sieber C.M.K."/>
            <person name="Emerson J.B."/>
            <person name="Anantharaman K."/>
            <person name="Thomas B.C."/>
            <person name="Malmstrom R."/>
            <person name="Stieglmeier M."/>
            <person name="Klingl A."/>
            <person name="Woyke T."/>
            <person name="Ryan C.M."/>
            <person name="Banfield J.F."/>
        </authorList>
    </citation>
    <scope>NUCLEOTIDE SEQUENCE [LARGE SCALE GENOMIC DNA]</scope>
</reference>
<dbReference type="GO" id="GO:0005525">
    <property type="term" value="F:GTP binding"/>
    <property type="evidence" value="ECO:0007669"/>
    <property type="project" value="UniProtKB-KW"/>
</dbReference>
<sequence length="202" mass="22555">GAHGTFLDGVFGTYPYTTAIHTISGAVFPYVGIAPQRIFSIGIVKAYTTRVGNGPFPTELFDNIGAKIREVGREFGTVSKRPRRCGWLDLPLLRTAVRLSGFSSIVLTKIDVLSQLKELFICTHYELNGKKISEVPSCIVDFNKCKPVYKKMKGWDVDLSSIKTWQNLPKEVQKYVQFIEKQLGIPVSILSVGPERGQEIFL</sequence>
<dbReference type="Proteomes" id="UP000229401">
    <property type="component" value="Unassembled WGS sequence"/>
</dbReference>
<protein>
    <submittedName>
        <fullName evidence="9">Adenylosuccinate synthase</fullName>
        <ecNumber evidence="9">6.3.4.4</ecNumber>
    </submittedName>
</protein>
<dbReference type="SMART" id="SM00788">
    <property type="entry name" value="Adenylsucc_synt"/>
    <property type="match status" value="1"/>
</dbReference>
<accession>A0A2M7QH31</accession>
<evidence type="ECO:0000313" key="9">
    <source>
        <dbReference type="EMBL" id="PIY71634.1"/>
    </source>
</evidence>
<evidence type="ECO:0000256" key="6">
    <source>
        <dbReference type="ARBA" id="ARBA00022755"/>
    </source>
</evidence>
<dbReference type="SUPFAM" id="SSF52540">
    <property type="entry name" value="P-loop containing nucleoside triphosphate hydrolases"/>
    <property type="match status" value="1"/>
</dbReference>
<keyword evidence="7" id="KW-0460">Magnesium</keyword>
<dbReference type="FunFam" id="3.90.170.10:FF:000001">
    <property type="entry name" value="Adenylosuccinate synthetase"/>
    <property type="match status" value="1"/>
</dbReference>
<evidence type="ECO:0000313" key="10">
    <source>
        <dbReference type="Proteomes" id="UP000229401"/>
    </source>
</evidence>
<proteinExistence type="inferred from homology"/>
<dbReference type="Gene3D" id="3.40.440.10">
    <property type="entry name" value="Adenylosuccinate Synthetase, subunit A, domain 1"/>
    <property type="match status" value="1"/>
</dbReference>
<dbReference type="InterPro" id="IPR027417">
    <property type="entry name" value="P-loop_NTPase"/>
</dbReference>
<keyword evidence="8" id="KW-0342">GTP-binding</keyword>
<dbReference type="InterPro" id="IPR042109">
    <property type="entry name" value="Adenylosuccinate_synth_dom1"/>
</dbReference>
<dbReference type="GO" id="GO:0005737">
    <property type="term" value="C:cytoplasm"/>
    <property type="evidence" value="ECO:0007669"/>
    <property type="project" value="TreeGrafter"/>
</dbReference>